<sequence>MTEQQETENKQKEQEQKAKDEEPLDELEEGIRKRKEQRKRQTQTDKQIEKATSYFYVGLLGAVTGLTLYLGRDFNDEELKGTYGKQYTEVGNGFQPITLIFKRILARFNALKDSFNNPPFESLLPPPPPAPYQRPLTLVIGLEDLLIHSEYDYKNGWQTMKRPGVDFFLGYLSQYYEIVIFSKEASFTMEPVVMKLDPIQAFIAYSLFKDHCSYQNGEYVKDLSKLNRDMKKTVSLDLSNTVNTDAFEDNKIYINAWDGSKGNKELLDFIPFLEYLVTQNVSDVRPIIKTFQDKSHLAADFNKRVDVLRNKFYEEQEKKSSSGIMKFVGMGSPASAAGPTAKFPLDFIREEGLKNYKQFQQLVEEEKEKIMWKQERMTQTFTLSQYLSGQISQEDIMKQQMAKDAELEEEYKQLKAKEATKA</sequence>
<dbReference type="GO" id="GO:0015031">
    <property type="term" value="P:protein transport"/>
    <property type="evidence" value="ECO:0007669"/>
    <property type="project" value="UniProtKB-KW"/>
</dbReference>
<evidence type="ECO:0000256" key="4">
    <source>
        <dbReference type="ARBA" id="ARBA00022448"/>
    </source>
</evidence>
<evidence type="ECO:0000256" key="11">
    <source>
        <dbReference type="ARBA" id="ARBA00023128"/>
    </source>
</evidence>
<dbReference type="FunFam" id="3.40.50.1000:FF:000019">
    <property type="entry name" value="Mitochondrial import inner membrane translocase subunit TIM50"/>
    <property type="match status" value="1"/>
</dbReference>
<organism evidence="16 17">
    <name type="scientific">Hanseniaspora valbyensis NRRL Y-1626</name>
    <dbReference type="NCBI Taxonomy" id="766949"/>
    <lineage>
        <taxon>Eukaryota</taxon>
        <taxon>Fungi</taxon>
        <taxon>Dikarya</taxon>
        <taxon>Ascomycota</taxon>
        <taxon>Saccharomycotina</taxon>
        <taxon>Saccharomycetes</taxon>
        <taxon>Saccharomycodales</taxon>
        <taxon>Saccharomycodaceae</taxon>
        <taxon>Hanseniaspora</taxon>
    </lineage>
</organism>
<dbReference type="SUPFAM" id="SSF56784">
    <property type="entry name" value="HAD-like"/>
    <property type="match status" value="1"/>
</dbReference>
<comment type="subunit">
    <text evidence="13">Component of the TIM23 complex.</text>
</comment>
<protein>
    <recommendedName>
        <fullName evidence="3 13">Mitochondrial import inner membrane translocase subunit TIM50</fullName>
    </recommendedName>
</protein>
<evidence type="ECO:0000256" key="10">
    <source>
        <dbReference type="ARBA" id="ARBA00023010"/>
    </source>
</evidence>
<evidence type="ECO:0000256" key="14">
    <source>
        <dbReference type="SAM" id="MobiDB-lite"/>
    </source>
</evidence>
<keyword evidence="11 13" id="KW-0496">Mitochondrion</keyword>
<dbReference type="InterPro" id="IPR036412">
    <property type="entry name" value="HAD-like_sf"/>
</dbReference>
<gene>
    <name evidence="16" type="ORF">HANVADRAFT_51760</name>
</gene>
<evidence type="ECO:0000256" key="1">
    <source>
        <dbReference type="ARBA" id="ARBA00004434"/>
    </source>
</evidence>
<dbReference type="CDD" id="cd07521">
    <property type="entry name" value="HAD_FCP1-like"/>
    <property type="match status" value="1"/>
</dbReference>
<reference evidence="17" key="1">
    <citation type="journal article" date="2016" name="Proc. Natl. Acad. Sci. U.S.A.">
        <title>Comparative genomics of biotechnologically important yeasts.</title>
        <authorList>
            <person name="Riley R."/>
            <person name="Haridas S."/>
            <person name="Wolfe K.H."/>
            <person name="Lopes M.R."/>
            <person name="Hittinger C.T."/>
            <person name="Goeker M."/>
            <person name="Salamov A.A."/>
            <person name="Wisecaver J.H."/>
            <person name="Long T.M."/>
            <person name="Calvey C.H."/>
            <person name="Aerts A.L."/>
            <person name="Barry K.W."/>
            <person name="Choi C."/>
            <person name="Clum A."/>
            <person name="Coughlan A.Y."/>
            <person name="Deshpande S."/>
            <person name="Douglass A.P."/>
            <person name="Hanson S.J."/>
            <person name="Klenk H.-P."/>
            <person name="LaButti K.M."/>
            <person name="Lapidus A."/>
            <person name="Lindquist E.A."/>
            <person name="Lipzen A.M."/>
            <person name="Meier-Kolthoff J.P."/>
            <person name="Ohm R.A."/>
            <person name="Otillar R.P."/>
            <person name="Pangilinan J.L."/>
            <person name="Peng Y."/>
            <person name="Rokas A."/>
            <person name="Rosa C.A."/>
            <person name="Scheuner C."/>
            <person name="Sibirny A.A."/>
            <person name="Slot J.C."/>
            <person name="Stielow J.B."/>
            <person name="Sun H."/>
            <person name="Kurtzman C.P."/>
            <person name="Blackwell M."/>
            <person name="Grigoriev I.V."/>
            <person name="Jeffries T.W."/>
        </authorList>
    </citation>
    <scope>NUCLEOTIDE SEQUENCE [LARGE SCALE GENOMIC DNA]</scope>
    <source>
        <strain evidence="17">NRRL Y-1626</strain>
    </source>
</reference>
<keyword evidence="12" id="KW-0472">Membrane</keyword>
<evidence type="ECO:0000256" key="9">
    <source>
        <dbReference type="ARBA" id="ARBA00022989"/>
    </source>
</evidence>
<dbReference type="EMBL" id="LXPE01000005">
    <property type="protein sequence ID" value="OBA28036.1"/>
    <property type="molecule type" value="Genomic_DNA"/>
</dbReference>
<dbReference type="Pfam" id="PF03031">
    <property type="entry name" value="NIF"/>
    <property type="match status" value="1"/>
</dbReference>
<evidence type="ECO:0000313" key="17">
    <source>
        <dbReference type="Proteomes" id="UP000092321"/>
    </source>
</evidence>
<dbReference type="InterPro" id="IPR050365">
    <property type="entry name" value="TIM50"/>
</dbReference>
<evidence type="ECO:0000256" key="2">
    <source>
        <dbReference type="ARBA" id="ARBA00006344"/>
    </source>
</evidence>
<feature type="compositionally biased region" description="Basic and acidic residues" evidence="14">
    <location>
        <begin position="7"/>
        <end position="21"/>
    </location>
</feature>
<evidence type="ECO:0000256" key="7">
    <source>
        <dbReference type="ARBA" id="ARBA00022927"/>
    </source>
</evidence>
<feature type="compositionally biased region" description="Basic residues" evidence="14">
    <location>
        <begin position="32"/>
        <end position="41"/>
    </location>
</feature>
<dbReference type="Proteomes" id="UP000092321">
    <property type="component" value="Unassembled WGS sequence"/>
</dbReference>
<comment type="subcellular location">
    <subcellularLocation>
        <location evidence="1 13">Mitochondrion inner membrane</location>
        <topology evidence="1 13">Single-pass membrane protein</topology>
    </subcellularLocation>
</comment>
<keyword evidence="6" id="KW-0999">Mitochondrion inner membrane</keyword>
<evidence type="ECO:0000256" key="5">
    <source>
        <dbReference type="ARBA" id="ARBA00022692"/>
    </source>
</evidence>
<feature type="domain" description="FCP1 homology" evidence="15">
    <location>
        <begin position="131"/>
        <end position="276"/>
    </location>
</feature>
<dbReference type="InterPro" id="IPR023214">
    <property type="entry name" value="HAD_sf"/>
</dbReference>
<keyword evidence="9" id="KW-1133">Transmembrane helix</keyword>
<evidence type="ECO:0000256" key="13">
    <source>
        <dbReference type="RuleBase" id="RU365079"/>
    </source>
</evidence>
<dbReference type="PROSITE" id="PS50969">
    <property type="entry name" value="FCP1"/>
    <property type="match status" value="1"/>
</dbReference>
<evidence type="ECO:0000256" key="8">
    <source>
        <dbReference type="ARBA" id="ARBA00022946"/>
    </source>
</evidence>
<proteinExistence type="inferred from homology"/>
<evidence type="ECO:0000256" key="6">
    <source>
        <dbReference type="ARBA" id="ARBA00022792"/>
    </source>
</evidence>
<dbReference type="InterPro" id="IPR004274">
    <property type="entry name" value="FCP1_dom"/>
</dbReference>
<evidence type="ECO:0000313" key="16">
    <source>
        <dbReference type="EMBL" id="OBA28036.1"/>
    </source>
</evidence>
<comment type="similarity">
    <text evidence="2 13">Belongs to the TIM50 family.</text>
</comment>
<dbReference type="Gene3D" id="3.40.50.1000">
    <property type="entry name" value="HAD superfamily/HAD-like"/>
    <property type="match status" value="1"/>
</dbReference>
<keyword evidence="10 13" id="KW-0811">Translocation</keyword>
<keyword evidence="8 13" id="KW-0809">Transit peptide</keyword>
<dbReference type="AlphaFoldDB" id="A0A1B7TH33"/>
<keyword evidence="4 13" id="KW-0813">Transport</keyword>
<dbReference type="PANTHER" id="PTHR12210">
    <property type="entry name" value="DULLARD PROTEIN PHOSPHATASE"/>
    <property type="match status" value="1"/>
</dbReference>
<accession>A0A1B7TH33</accession>
<name>A0A1B7TH33_9ASCO</name>
<comment type="caution">
    <text evidence="16">The sequence shown here is derived from an EMBL/GenBank/DDBJ whole genome shotgun (WGS) entry which is preliminary data.</text>
</comment>
<keyword evidence="5" id="KW-0812">Transmembrane</keyword>
<keyword evidence="17" id="KW-1185">Reference proteome</keyword>
<evidence type="ECO:0000259" key="15">
    <source>
        <dbReference type="PROSITE" id="PS50969"/>
    </source>
</evidence>
<dbReference type="GO" id="GO:0005744">
    <property type="term" value="C:TIM23 mitochondrial import inner membrane translocase complex"/>
    <property type="evidence" value="ECO:0007669"/>
    <property type="project" value="UniProtKB-UniRule"/>
</dbReference>
<evidence type="ECO:0000256" key="3">
    <source>
        <dbReference type="ARBA" id="ARBA00020799"/>
    </source>
</evidence>
<dbReference type="OrthoDB" id="287041at2759"/>
<feature type="region of interest" description="Disordered" evidence="14">
    <location>
        <begin position="1"/>
        <end position="45"/>
    </location>
</feature>
<keyword evidence="7 13" id="KW-0653">Protein transport</keyword>
<comment type="function">
    <text evidence="13">Essential component of the TIM23 complex, a complex that mediates the translocation of transit peptide-containing proteins across the mitochondrial inner membrane.</text>
</comment>
<dbReference type="SMART" id="SM00577">
    <property type="entry name" value="CPDc"/>
    <property type="match status" value="1"/>
</dbReference>
<evidence type="ECO:0000256" key="12">
    <source>
        <dbReference type="ARBA" id="ARBA00023136"/>
    </source>
</evidence>